<name>A0AA38FK03_TAXCH</name>
<dbReference type="InterPro" id="IPR002903">
    <property type="entry name" value="RsmH"/>
</dbReference>
<dbReference type="GO" id="GO:0070475">
    <property type="term" value="P:rRNA base methylation"/>
    <property type="evidence" value="ECO:0007669"/>
    <property type="project" value="TreeGrafter"/>
</dbReference>
<feature type="non-terminal residue" evidence="1">
    <location>
        <position position="111"/>
    </location>
</feature>
<dbReference type="EMBL" id="JAHRHJ020000008">
    <property type="protein sequence ID" value="KAH9305430.1"/>
    <property type="molecule type" value="Genomic_DNA"/>
</dbReference>
<evidence type="ECO:0000313" key="2">
    <source>
        <dbReference type="Proteomes" id="UP000824469"/>
    </source>
</evidence>
<feature type="non-terminal residue" evidence="1">
    <location>
        <position position="1"/>
    </location>
</feature>
<dbReference type="PANTHER" id="PTHR11265:SF0">
    <property type="entry name" value="12S RRNA N4-METHYLCYTIDINE METHYLTRANSFERASE"/>
    <property type="match status" value="1"/>
</dbReference>
<gene>
    <name evidence="1" type="ORF">KI387_009834</name>
</gene>
<accession>A0AA38FK03</accession>
<dbReference type="GO" id="GO:0071424">
    <property type="term" value="F:rRNA (cytosine-N4-)-methyltransferase activity"/>
    <property type="evidence" value="ECO:0007669"/>
    <property type="project" value="TreeGrafter"/>
</dbReference>
<dbReference type="InterPro" id="IPR029063">
    <property type="entry name" value="SAM-dependent_MTases_sf"/>
</dbReference>
<dbReference type="PANTHER" id="PTHR11265">
    <property type="entry name" value="S-ADENOSYL-METHYLTRANSFERASE MRAW"/>
    <property type="match status" value="1"/>
</dbReference>
<organism evidence="1 2">
    <name type="scientific">Taxus chinensis</name>
    <name type="common">Chinese yew</name>
    <name type="synonym">Taxus wallichiana var. chinensis</name>
    <dbReference type="NCBI Taxonomy" id="29808"/>
    <lineage>
        <taxon>Eukaryota</taxon>
        <taxon>Viridiplantae</taxon>
        <taxon>Streptophyta</taxon>
        <taxon>Embryophyta</taxon>
        <taxon>Tracheophyta</taxon>
        <taxon>Spermatophyta</taxon>
        <taxon>Pinopsida</taxon>
        <taxon>Pinidae</taxon>
        <taxon>Conifers II</taxon>
        <taxon>Cupressales</taxon>
        <taxon>Taxaceae</taxon>
        <taxon>Taxus</taxon>
    </lineage>
</organism>
<sequence length="111" mass="12399">IIKAHPELQIFVGLDVDPTAHEKAKPKLQTILDENQGITSSNLKLNMQCKNFREIKYVLEQVDKNLLVDGVDGIMMDLGMSSMQNRGILKGTPNGLEGREMIESVKKSSFK</sequence>
<dbReference type="OMA" id="DENQGIT"/>
<dbReference type="Gene3D" id="3.40.50.150">
    <property type="entry name" value="Vaccinia Virus protein VP39"/>
    <property type="match status" value="1"/>
</dbReference>
<dbReference type="Pfam" id="PF01795">
    <property type="entry name" value="Methyltransf_5"/>
    <property type="match status" value="1"/>
</dbReference>
<proteinExistence type="predicted"/>
<evidence type="ECO:0000313" key="1">
    <source>
        <dbReference type="EMBL" id="KAH9305430.1"/>
    </source>
</evidence>
<comment type="caution">
    <text evidence="1">The sequence shown here is derived from an EMBL/GenBank/DDBJ whole genome shotgun (WGS) entry which is preliminary data.</text>
</comment>
<keyword evidence="2" id="KW-1185">Reference proteome</keyword>
<reference evidence="1 2" key="1">
    <citation type="journal article" date="2021" name="Nat. Plants">
        <title>The Taxus genome provides insights into paclitaxel biosynthesis.</title>
        <authorList>
            <person name="Xiong X."/>
            <person name="Gou J."/>
            <person name="Liao Q."/>
            <person name="Li Y."/>
            <person name="Zhou Q."/>
            <person name="Bi G."/>
            <person name="Li C."/>
            <person name="Du R."/>
            <person name="Wang X."/>
            <person name="Sun T."/>
            <person name="Guo L."/>
            <person name="Liang H."/>
            <person name="Lu P."/>
            <person name="Wu Y."/>
            <person name="Zhang Z."/>
            <person name="Ro D.K."/>
            <person name="Shang Y."/>
            <person name="Huang S."/>
            <person name="Yan J."/>
        </authorList>
    </citation>
    <scope>NUCLEOTIDE SEQUENCE [LARGE SCALE GENOMIC DNA]</scope>
    <source>
        <strain evidence="1">Ta-2019</strain>
    </source>
</reference>
<protein>
    <submittedName>
        <fullName evidence="1">Uncharacterized protein</fullName>
    </submittedName>
</protein>
<dbReference type="AlphaFoldDB" id="A0AA38FK03"/>
<dbReference type="Proteomes" id="UP000824469">
    <property type="component" value="Unassembled WGS sequence"/>
</dbReference>